<dbReference type="PANTHER" id="PTHR14619">
    <property type="entry name" value="NEURON-DERIVED NEUROTROPHIC FACTOR"/>
    <property type="match status" value="1"/>
</dbReference>
<keyword evidence="4" id="KW-0812">Transmembrane</keyword>
<gene>
    <name evidence="6" type="ORF">SPHA_4665</name>
</gene>
<dbReference type="Pfam" id="PF24354">
    <property type="entry name" value="NDNF_N"/>
    <property type="match status" value="1"/>
</dbReference>
<proteinExistence type="predicted"/>
<feature type="domain" description="Neuron-derived neurotrophic factor N-terminal" evidence="5">
    <location>
        <begin position="79"/>
        <end position="133"/>
    </location>
</feature>
<dbReference type="PANTHER" id="PTHR14619:SF3">
    <property type="entry name" value="PROTEIN NDNF"/>
    <property type="match status" value="1"/>
</dbReference>
<accession>A0A812AU77</accession>
<organism evidence="6 7">
    <name type="scientific">Acanthosepion pharaonis</name>
    <name type="common">Pharaoh cuttlefish</name>
    <name type="synonym">Sepia pharaonis</name>
    <dbReference type="NCBI Taxonomy" id="158019"/>
    <lineage>
        <taxon>Eukaryota</taxon>
        <taxon>Metazoa</taxon>
        <taxon>Spiralia</taxon>
        <taxon>Lophotrochozoa</taxon>
        <taxon>Mollusca</taxon>
        <taxon>Cephalopoda</taxon>
        <taxon>Coleoidea</taxon>
        <taxon>Decapodiformes</taxon>
        <taxon>Sepiida</taxon>
        <taxon>Sepiina</taxon>
        <taxon>Sepiidae</taxon>
        <taxon>Acanthosepion</taxon>
    </lineage>
</organism>
<evidence type="ECO:0000313" key="6">
    <source>
        <dbReference type="EMBL" id="CAE1156163.1"/>
    </source>
</evidence>
<evidence type="ECO:0000256" key="2">
    <source>
        <dbReference type="ARBA" id="ARBA00022525"/>
    </source>
</evidence>
<dbReference type="OrthoDB" id="9872501at2759"/>
<protein>
    <recommendedName>
        <fullName evidence="5">Neuron-derived neurotrophic factor N-terminal domain-containing protein</fullName>
    </recommendedName>
</protein>
<sequence length="182" mass="20857">MSTSVSSADNFFSSLVCCSVQWIFLLSLMMMETLSKTDYALTLTGFFTLLSLLEHGYTYSLPHDEGKKLNKERAEIFYDNKIIPERVEKNVYIYKTITNRFAFIKKNDNSPLAITVTPCASHITWKVTFREIHSQLDSATGNTPSAPLIHLQNFTTRDVNDVHQQFQKEEFCQLNSPIGLSW</sequence>
<comment type="subcellular location">
    <subcellularLocation>
        <location evidence="1">Secreted</location>
    </subcellularLocation>
</comment>
<keyword evidence="7" id="KW-1185">Reference proteome</keyword>
<keyword evidence="2" id="KW-0964">Secreted</keyword>
<dbReference type="Proteomes" id="UP000597762">
    <property type="component" value="Unassembled WGS sequence"/>
</dbReference>
<dbReference type="GO" id="GO:0005576">
    <property type="term" value="C:extracellular region"/>
    <property type="evidence" value="ECO:0007669"/>
    <property type="project" value="UniProtKB-SubCell"/>
</dbReference>
<reference evidence="6" key="1">
    <citation type="submission" date="2021-01" db="EMBL/GenBank/DDBJ databases">
        <authorList>
            <person name="Li R."/>
            <person name="Bekaert M."/>
        </authorList>
    </citation>
    <scope>NUCLEOTIDE SEQUENCE</scope>
    <source>
        <strain evidence="6">Farmed</strain>
    </source>
</reference>
<comment type="caution">
    <text evidence="6">The sequence shown here is derived from an EMBL/GenBank/DDBJ whole genome shotgun (WGS) entry which is preliminary data.</text>
</comment>
<keyword evidence="4" id="KW-1133">Transmembrane helix</keyword>
<dbReference type="AlphaFoldDB" id="A0A812AU77"/>
<evidence type="ECO:0000256" key="1">
    <source>
        <dbReference type="ARBA" id="ARBA00004613"/>
    </source>
</evidence>
<evidence type="ECO:0000313" key="7">
    <source>
        <dbReference type="Proteomes" id="UP000597762"/>
    </source>
</evidence>
<feature type="transmembrane region" description="Helical" evidence="4">
    <location>
        <begin position="12"/>
        <end position="31"/>
    </location>
</feature>
<keyword evidence="3" id="KW-0677">Repeat</keyword>
<dbReference type="InterPro" id="IPR019326">
    <property type="entry name" value="NDNF"/>
</dbReference>
<dbReference type="EMBL" id="CAHIKZ030000150">
    <property type="protein sequence ID" value="CAE1156163.1"/>
    <property type="molecule type" value="Genomic_DNA"/>
</dbReference>
<evidence type="ECO:0000259" key="5">
    <source>
        <dbReference type="Pfam" id="PF24354"/>
    </source>
</evidence>
<keyword evidence="4" id="KW-0472">Membrane</keyword>
<name>A0A812AU77_ACAPH</name>
<evidence type="ECO:0000256" key="4">
    <source>
        <dbReference type="SAM" id="Phobius"/>
    </source>
</evidence>
<dbReference type="InterPro" id="IPR056225">
    <property type="entry name" value="NDNF_N"/>
</dbReference>
<evidence type="ECO:0000256" key="3">
    <source>
        <dbReference type="ARBA" id="ARBA00022737"/>
    </source>
</evidence>